<evidence type="ECO:0000256" key="3">
    <source>
        <dbReference type="ARBA" id="ARBA00022777"/>
    </source>
</evidence>
<dbReference type="GO" id="GO:0031388">
    <property type="term" value="P:organic acid phosphorylation"/>
    <property type="evidence" value="ECO:0007669"/>
    <property type="project" value="UniProtKB-UniRule"/>
</dbReference>
<dbReference type="InterPro" id="IPR004381">
    <property type="entry name" value="Glycerate_kinase"/>
</dbReference>
<dbReference type="InterPro" id="IPR018193">
    <property type="entry name" value="Glyc_kinase_flavodox-like_fold"/>
</dbReference>
<protein>
    <submittedName>
        <fullName evidence="5">Glycerate kinase</fullName>
    </submittedName>
</protein>
<keyword evidence="2 4" id="KW-0808">Transferase</keyword>
<keyword evidence="3 4" id="KW-0418">Kinase</keyword>
<evidence type="ECO:0000256" key="2">
    <source>
        <dbReference type="ARBA" id="ARBA00022679"/>
    </source>
</evidence>
<comment type="caution">
    <text evidence="5">The sequence shown here is derived from an EMBL/GenBank/DDBJ whole genome shotgun (WGS) entry which is preliminary data.</text>
</comment>
<dbReference type="Gene3D" id="3.90.1510.10">
    <property type="entry name" value="Glycerate kinase, domain 2"/>
    <property type="match status" value="1"/>
</dbReference>
<comment type="similarity">
    <text evidence="1 4">Belongs to the glycerate kinase type-1 family.</text>
</comment>
<evidence type="ECO:0000256" key="4">
    <source>
        <dbReference type="PIRNR" id="PIRNR006078"/>
    </source>
</evidence>
<accession>A0A3P1VU48</accession>
<dbReference type="InterPro" id="IPR018197">
    <property type="entry name" value="Glycerate_kinase_RE-like"/>
</dbReference>
<dbReference type="AlphaFoldDB" id="A0A3P1VU48"/>
<dbReference type="Pfam" id="PF02595">
    <property type="entry name" value="Gly_kinase"/>
    <property type="match status" value="1"/>
</dbReference>
<dbReference type="InterPro" id="IPR036129">
    <property type="entry name" value="Glycerate_kinase_sf"/>
</dbReference>
<dbReference type="EMBL" id="RQZD01000007">
    <property type="protein sequence ID" value="RRD37669.1"/>
    <property type="molecule type" value="Genomic_DNA"/>
</dbReference>
<dbReference type="Gene3D" id="3.40.50.10350">
    <property type="entry name" value="Glycerate kinase, domain 1"/>
    <property type="match status" value="1"/>
</dbReference>
<name>A0A3P1VU48_FUSNU</name>
<dbReference type="PIRSF" id="PIRSF006078">
    <property type="entry name" value="GlxK"/>
    <property type="match status" value="1"/>
</dbReference>
<dbReference type="PANTHER" id="PTHR21599">
    <property type="entry name" value="GLYCERATE KINASE"/>
    <property type="match status" value="1"/>
</dbReference>
<dbReference type="NCBIfam" id="TIGR00045">
    <property type="entry name" value="glycerate kinase"/>
    <property type="match status" value="1"/>
</dbReference>
<dbReference type="PANTHER" id="PTHR21599:SF0">
    <property type="entry name" value="GLYCERATE KINASE"/>
    <property type="match status" value="1"/>
</dbReference>
<evidence type="ECO:0000313" key="5">
    <source>
        <dbReference type="EMBL" id="RRD37669.1"/>
    </source>
</evidence>
<evidence type="ECO:0000256" key="1">
    <source>
        <dbReference type="ARBA" id="ARBA00006284"/>
    </source>
</evidence>
<dbReference type="GO" id="GO:0008887">
    <property type="term" value="F:glycerate kinase activity"/>
    <property type="evidence" value="ECO:0007669"/>
    <property type="project" value="UniProtKB-UniRule"/>
</dbReference>
<organism evidence="5">
    <name type="scientific">Fusobacterium nucleatum</name>
    <dbReference type="NCBI Taxonomy" id="851"/>
    <lineage>
        <taxon>Bacteria</taxon>
        <taxon>Fusobacteriati</taxon>
        <taxon>Fusobacteriota</taxon>
        <taxon>Fusobacteriia</taxon>
        <taxon>Fusobacteriales</taxon>
        <taxon>Fusobacteriaceae</taxon>
        <taxon>Fusobacterium</taxon>
    </lineage>
</organism>
<gene>
    <name evidence="5" type="ORF">EII28_04575</name>
</gene>
<proteinExistence type="inferred from homology"/>
<dbReference type="SUPFAM" id="SSF110738">
    <property type="entry name" value="Glycerate kinase I"/>
    <property type="match status" value="1"/>
</dbReference>
<sequence>MKIVVAPDSFKESMSAKEVCDSIEKGLLSVSKDWEIVKVPMADGGEGTLEALIDATNGKIFNEKTLNPLGEEITSRFGILGEKNIAIIEMASTSGLELISPEKRNPYITTTYGTGQLMLKALEQNVEEIILGIGGSATNDGGAGMLQALGAKLLDKNGNEIGFGGYELSKLDKIDFSNLDKRLKNIKILVACDVTNPLTGKNGSSYIFGKQKGATPEMIEVLDKNLLHYSKIIKRDLDFDVNDIPGAGAAGGLGAGLLTLGAILKKGIEIVIEANELDKKVQGADLVITGEGSIDGQTRFGKTPYGVVSVAKKYNIPTVTLTGNVGKDIDILYDCGFDAIFSIMQGVDTLENALKNGKENIEKTAKNIGHFIKIFK</sequence>
<reference evidence="5" key="1">
    <citation type="submission" date="2018-11" db="EMBL/GenBank/DDBJ databases">
        <title>Genomes From Bacteria Associated with the Canine Oral Cavity: a Test Case for Automated Genome-Based Taxonomic Assignment.</title>
        <authorList>
            <person name="Coil D.A."/>
            <person name="Jospin G."/>
            <person name="Darling A.E."/>
            <person name="Wallis C."/>
            <person name="Davis I.J."/>
            <person name="Harris S."/>
            <person name="Eisen J.A."/>
            <person name="Holcombe L.J."/>
            <person name="O'Flynn C."/>
        </authorList>
    </citation>
    <scope>NUCLEOTIDE SEQUENCE [LARGE SCALE GENOMIC DNA]</scope>
    <source>
        <strain evidence="5">OH5060</strain>
    </source>
</reference>